<dbReference type="Proteomes" id="UP000503405">
    <property type="component" value="Segment"/>
</dbReference>
<name>A0A6H0X664_9CAUD</name>
<protein>
    <submittedName>
        <fullName evidence="1">Uncharacterized protein</fullName>
    </submittedName>
</protein>
<dbReference type="EMBL" id="MT254578">
    <property type="protein sequence ID" value="QIW89732.1"/>
    <property type="molecule type" value="Genomic_DNA"/>
</dbReference>
<accession>A0A6H0X664</accession>
<evidence type="ECO:0000313" key="1">
    <source>
        <dbReference type="EMBL" id="QIW89732.1"/>
    </source>
</evidence>
<sequence length="64" mass="7278">MNKNFKIIIQKVSSNEEILSLGFTSLLEMEIAYRILMSSIIGTTSYVRTMARDDSGVWNGFEID</sequence>
<evidence type="ECO:0000313" key="2">
    <source>
        <dbReference type="Proteomes" id="UP000503405"/>
    </source>
</evidence>
<keyword evidence="2" id="KW-1185">Reference proteome</keyword>
<organism evidence="1 2">
    <name type="scientific">Bacillus phage Izhevsk</name>
    <dbReference type="NCBI Taxonomy" id="2724322"/>
    <lineage>
        <taxon>Viruses</taxon>
        <taxon>Duplodnaviria</taxon>
        <taxon>Heunggongvirae</taxon>
        <taxon>Uroviricota</taxon>
        <taxon>Caudoviricetes</taxon>
        <taxon>Joanripponvirinae</taxon>
        <taxon>Tsamsavirus</taxon>
        <taxon>Tsamsavirus izhevsk</taxon>
    </lineage>
</organism>
<reference evidence="1 2" key="1">
    <citation type="submission" date="2020-03" db="EMBL/GenBank/DDBJ databases">
        <authorList>
            <person name="Skorynina A."/>
            <person name="Kazantseva O."/>
            <person name="Baycher S."/>
            <person name="Piligrimova E."/>
            <person name="Kuliabin V."/>
            <person name="Shadrin A."/>
        </authorList>
    </citation>
    <scope>NUCLEOTIDE SEQUENCE [LARGE SCALE GENOMIC DNA]</scope>
</reference>
<proteinExistence type="predicted"/>
<gene>
    <name evidence="1" type="ORF">Izhevsk_50</name>
</gene>